<protein>
    <submittedName>
        <fullName evidence="1">Uncharacterized protein</fullName>
    </submittedName>
</protein>
<organism evidence="1 2">
    <name type="scientific">Mycena metata</name>
    <dbReference type="NCBI Taxonomy" id="1033252"/>
    <lineage>
        <taxon>Eukaryota</taxon>
        <taxon>Fungi</taxon>
        <taxon>Dikarya</taxon>
        <taxon>Basidiomycota</taxon>
        <taxon>Agaricomycotina</taxon>
        <taxon>Agaricomycetes</taxon>
        <taxon>Agaricomycetidae</taxon>
        <taxon>Agaricales</taxon>
        <taxon>Marasmiineae</taxon>
        <taxon>Mycenaceae</taxon>
        <taxon>Mycena</taxon>
    </lineage>
</organism>
<comment type="caution">
    <text evidence="1">The sequence shown here is derived from an EMBL/GenBank/DDBJ whole genome shotgun (WGS) entry which is preliminary data.</text>
</comment>
<dbReference type="EMBL" id="JARKIB010000002">
    <property type="protein sequence ID" value="KAJ7784440.1"/>
    <property type="molecule type" value="Genomic_DNA"/>
</dbReference>
<keyword evidence="2" id="KW-1185">Reference proteome</keyword>
<proteinExistence type="predicted"/>
<dbReference type="AlphaFoldDB" id="A0AAD7P200"/>
<evidence type="ECO:0000313" key="2">
    <source>
        <dbReference type="Proteomes" id="UP001215598"/>
    </source>
</evidence>
<dbReference type="Proteomes" id="UP001215598">
    <property type="component" value="Unassembled WGS sequence"/>
</dbReference>
<sequence>MEERDFECSPALQEYLVDFYGKIKPLCIELPPLRDVPDQDIPALAAQFQSKTDAETVMAFKRRVGVFIGERFNALPPDARKQVPVRRVAYTNELQLRLLQLPISIGGLVKELGQGIGRLLGNCVRRFSSADDESLSDGLPPDDPPKSQSLLQDVVIASAIPSRSLKPRSAPSRA</sequence>
<reference evidence="1" key="1">
    <citation type="submission" date="2023-03" db="EMBL/GenBank/DDBJ databases">
        <title>Massive genome expansion in bonnet fungi (Mycena s.s.) driven by repeated elements and novel gene families across ecological guilds.</title>
        <authorList>
            <consortium name="Lawrence Berkeley National Laboratory"/>
            <person name="Harder C.B."/>
            <person name="Miyauchi S."/>
            <person name="Viragh M."/>
            <person name="Kuo A."/>
            <person name="Thoen E."/>
            <person name="Andreopoulos B."/>
            <person name="Lu D."/>
            <person name="Skrede I."/>
            <person name="Drula E."/>
            <person name="Henrissat B."/>
            <person name="Morin E."/>
            <person name="Kohler A."/>
            <person name="Barry K."/>
            <person name="LaButti K."/>
            <person name="Morin E."/>
            <person name="Salamov A."/>
            <person name="Lipzen A."/>
            <person name="Mereny Z."/>
            <person name="Hegedus B."/>
            <person name="Baldrian P."/>
            <person name="Stursova M."/>
            <person name="Weitz H."/>
            <person name="Taylor A."/>
            <person name="Grigoriev I.V."/>
            <person name="Nagy L.G."/>
            <person name="Martin F."/>
            <person name="Kauserud H."/>
        </authorList>
    </citation>
    <scope>NUCLEOTIDE SEQUENCE</scope>
    <source>
        <strain evidence="1">CBHHK182m</strain>
    </source>
</reference>
<name>A0AAD7P200_9AGAR</name>
<gene>
    <name evidence="1" type="ORF">B0H16DRAFT_1492504</name>
</gene>
<evidence type="ECO:0000313" key="1">
    <source>
        <dbReference type="EMBL" id="KAJ7784440.1"/>
    </source>
</evidence>
<accession>A0AAD7P200</accession>